<dbReference type="PANTHER" id="PTHR43668:SF2">
    <property type="entry name" value="ALLANTOINASE"/>
    <property type="match status" value="1"/>
</dbReference>
<dbReference type="InterPro" id="IPR024403">
    <property type="entry name" value="DHOase_cat"/>
</dbReference>
<dbReference type="RefSeq" id="WP_150416391.1">
    <property type="nucleotide sequence ID" value="NZ_VYQF01000007.1"/>
</dbReference>
<organism evidence="3 4">
    <name type="scientific">Ginsengibacter hankyongi</name>
    <dbReference type="NCBI Taxonomy" id="2607284"/>
    <lineage>
        <taxon>Bacteria</taxon>
        <taxon>Pseudomonadati</taxon>
        <taxon>Bacteroidota</taxon>
        <taxon>Chitinophagia</taxon>
        <taxon>Chitinophagales</taxon>
        <taxon>Chitinophagaceae</taxon>
        <taxon>Ginsengibacter</taxon>
    </lineage>
</organism>
<feature type="domain" description="Dihydroorotase catalytic" evidence="2">
    <location>
        <begin position="56"/>
        <end position="235"/>
    </location>
</feature>
<dbReference type="Pfam" id="PF12890">
    <property type="entry name" value="DHOase"/>
    <property type="match status" value="1"/>
</dbReference>
<dbReference type="InterPro" id="IPR011059">
    <property type="entry name" value="Metal-dep_hydrolase_composite"/>
</dbReference>
<dbReference type="Proteomes" id="UP000326903">
    <property type="component" value="Unassembled WGS sequence"/>
</dbReference>
<accession>A0A5J5IDM8</accession>
<evidence type="ECO:0000313" key="3">
    <source>
        <dbReference type="EMBL" id="KAA9036650.1"/>
    </source>
</evidence>
<comment type="caution">
    <text evidence="3">The sequence shown here is derived from an EMBL/GenBank/DDBJ whole genome shotgun (WGS) entry which is preliminary data.</text>
</comment>
<dbReference type="Gene3D" id="2.30.40.10">
    <property type="entry name" value="Urease, subunit C, domain 1"/>
    <property type="match status" value="1"/>
</dbReference>
<dbReference type="EMBL" id="VYQF01000007">
    <property type="protein sequence ID" value="KAA9036650.1"/>
    <property type="molecule type" value="Genomic_DNA"/>
</dbReference>
<dbReference type="InterPro" id="IPR032466">
    <property type="entry name" value="Metal_Hydrolase"/>
</dbReference>
<dbReference type="GO" id="GO:0006145">
    <property type="term" value="P:purine nucleobase catabolic process"/>
    <property type="evidence" value="ECO:0007669"/>
    <property type="project" value="TreeGrafter"/>
</dbReference>
<dbReference type="GO" id="GO:0006221">
    <property type="term" value="P:pyrimidine nucleotide biosynthetic process"/>
    <property type="evidence" value="ECO:0007669"/>
    <property type="project" value="UniProtKB-KW"/>
</dbReference>
<evidence type="ECO:0000259" key="2">
    <source>
        <dbReference type="Pfam" id="PF12890"/>
    </source>
</evidence>
<gene>
    <name evidence="3" type="ORF">FW778_18735</name>
</gene>
<dbReference type="GO" id="GO:0005737">
    <property type="term" value="C:cytoplasm"/>
    <property type="evidence" value="ECO:0007669"/>
    <property type="project" value="TreeGrafter"/>
</dbReference>
<dbReference type="InterPro" id="IPR050138">
    <property type="entry name" value="DHOase/Allantoinase_Hydrolase"/>
</dbReference>
<dbReference type="AlphaFoldDB" id="A0A5J5IDM8"/>
<dbReference type="CDD" id="cd01317">
    <property type="entry name" value="DHOase_IIa"/>
    <property type="match status" value="1"/>
</dbReference>
<reference evidence="3 4" key="1">
    <citation type="submission" date="2019-09" db="EMBL/GenBank/DDBJ databases">
        <title>Draft genome sequence of Ginsengibacter sp. BR5-29.</title>
        <authorList>
            <person name="Im W.-T."/>
        </authorList>
    </citation>
    <scope>NUCLEOTIDE SEQUENCE [LARGE SCALE GENOMIC DNA]</scope>
    <source>
        <strain evidence="3 4">BR5-29</strain>
    </source>
</reference>
<protein>
    <submittedName>
        <fullName evidence="3">Dihydroorotase</fullName>
    </submittedName>
</protein>
<dbReference type="SUPFAM" id="SSF51556">
    <property type="entry name" value="Metallo-dependent hydrolases"/>
    <property type="match status" value="1"/>
</dbReference>
<dbReference type="Gene3D" id="3.20.20.140">
    <property type="entry name" value="Metal-dependent hydrolases"/>
    <property type="match status" value="1"/>
</dbReference>
<dbReference type="NCBIfam" id="TIGR00857">
    <property type="entry name" value="pyrC_multi"/>
    <property type="match status" value="1"/>
</dbReference>
<evidence type="ECO:0000256" key="1">
    <source>
        <dbReference type="ARBA" id="ARBA00022975"/>
    </source>
</evidence>
<keyword evidence="4" id="KW-1185">Reference proteome</keyword>
<dbReference type="InterPro" id="IPR004722">
    <property type="entry name" value="DHOase"/>
</dbReference>
<dbReference type="GO" id="GO:0046872">
    <property type="term" value="F:metal ion binding"/>
    <property type="evidence" value="ECO:0007669"/>
    <property type="project" value="InterPro"/>
</dbReference>
<dbReference type="PANTHER" id="PTHR43668">
    <property type="entry name" value="ALLANTOINASE"/>
    <property type="match status" value="1"/>
</dbReference>
<sequence length="418" mass="46000">MKVLIKRATIVSPSSPFHGTSQDILIDNGIISEIGNGLKANADKTIEVEDLHISTGWIDCFANFCDSGQEFKETLETGANAAAAGGFTRVMLIPNTNPVVYNKSQVEYLVQKSKHLPVQIFPIGSVTKNAEGKELSEMYDMFNTGAIAFSDGLNPVQSSGILQKALEYILAIDGTIIQLPDDKSISPSGLMNEGETSTRLGLAGKPAISEELMIARDIELVRYTNSKIHFTGVSTAKSIEMIAAAKNEKLRVTCSVTPYHLFFCDDDLASYDTNLKVNPPLRTKQDRDALRNGIKNGVIDFIASHHQPQDWDNKVCEFEYAKNGMEGLESVFGAARVCGVSAEHLVKMQTENIRDIFKIEETFIDKGRKANITLFNPDAEYVFEEKDIFSKSKNNGFIGKKLKGRVIGIINGDSLFLK</sequence>
<dbReference type="GO" id="GO:0004151">
    <property type="term" value="F:dihydroorotase activity"/>
    <property type="evidence" value="ECO:0007669"/>
    <property type="project" value="InterPro"/>
</dbReference>
<dbReference type="GO" id="GO:0004038">
    <property type="term" value="F:allantoinase activity"/>
    <property type="evidence" value="ECO:0007669"/>
    <property type="project" value="TreeGrafter"/>
</dbReference>
<keyword evidence="1" id="KW-0665">Pyrimidine biosynthesis</keyword>
<proteinExistence type="predicted"/>
<dbReference type="SUPFAM" id="SSF51338">
    <property type="entry name" value="Composite domain of metallo-dependent hydrolases"/>
    <property type="match status" value="1"/>
</dbReference>
<evidence type="ECO:0000313" key="4">
    <source>
        <dbReference type="Proteomes" id="UP000326903"/>
    </source>
</evidence>
<name>A0A5J5IDM8_9BACT</name>